<feature type="domain" description="Major facilitator superfamily (MFS) profile" evidence="8">
    <location>
        <begin position="214"/>
        <end position="429"/>
    </location>
</feature>
<feature type="transmembrane region" description="Helical" evidence="7">
    <location>
        <begin position="305"/>
        <end position="331"/>
    </location>
</feature>
<dbReference type="GO" id="GO:0022857">
    <property type="term" value="F:transmembrane transporter activity"/>
    <property type="evidence" value="ECO:0007669"/>
    <property type="project" value="InterPro"/>
</dbReference>
<name>A0A6G4UF36_9ACTN</name>
<dbReference type="CDD" id="cd06173">
    <property type="entry name" value="MFS_MefA_like"/>
    <property type="match status" value="1"/>
</dbReference>
<feature type="compositionally biased region" description="Low complexity" evidence="6">
    <location>
        <begin position="407"/>
        <end position="429"/>
    </location>
</feature>
<dbReference type="EMBL" id="JAAKZV010000521">
    <property type="protein sequence ID" value="NGN70424.1"/>
    <property type="molecule type" value="Genomic_DNA"/>
</dbReference>
<dbReference type="Proteomes" id="UP000481583">
    <property type="component" value="Unassembled WGS sequence"/>
</dbReference>
<keyword evidence="3 7" id="KW-0812">Transmembrane</keyword>
<evidence type="ECO:0000256" key="6">
    <source>
        <dbReference type="SAM" id="MobiDB-lite"/>
    </source>
</evidence>
<dbReference type="AlphaFoldDB" id="A0A6G4UF36"/>
<dbReference type="PANTHER" id="PTHR23513">
    <property type="entry name" value="INTEGRAL MEMBRANE EFFLUX PROTEIN-RELATED"/>
    <property type="match status" value="1"/>
</dbReference>
<dbReference type="SUPFAM" id="SSF103473">
    <property type="entry name" value="MFS general substrate transporter"/>
    <property type="match status" value="1"/>
</dbReference>
<dbReference type="GO" id="GO:0005886">
    <property type="term" value="C:plasma membrane"/>
    <property type="evidence" value="ECO:0007669"/>
    <property type="project" value="UniProtKB-SubCell"/>
</dbReference>
<feature type="transmembrane region" description="Helical" evidence="7">
    <location>
        <begin position="77"/>
        <end position="96"/>
    </location>
</feature>
<keyword evidence="2" id="KW-1003">Cell membrane</keyword>
<dbReference type="PANTHER" id="PTHR23513:SF6">
    <property type="entry name" value="MAJOR FACILITATOR SUPERFAMILY ASSOCIATED DOMAIN-CONTAINING PROTEIN"/>
    <property type="match status" value="1"/>
</dbReference>
<dbReference type="Pfam" id="PF07690">
    <property type="entry name" value="MFS_1"/>
    <property type="match status" value="1"/>
</dbReference>
<keyword evidence="10" id="KW-1185">Reference proteome</keyword>
<comment type="subcellular location">
    <subcellularLocation>
        <location evidence="1">Cell membrane</location>
        <topology evidence="1">Multi-pass membrane protein</topology>
    </subcellularLocation>
</comment>
<feature type="transmembrane region" description="Helical" evidence="7">
    <location>
        <begin position="276"/>
        <end position="299"/>
    </location>
</feature>
<evidence type="ECO:0000256" key="7">
    <source>
        <dbReference type="SAM" id="Phobius"/>
    </source>
</evidence>
<keyword evidence="4 7" id="KW-1133">Transmembrane helix</keyword>
<dbReference type="InterPro" id="IPR011701">
    <property type="entry name" value="MFS"/>
</dbReference>
<feature type="transmembrane region" description="Helical" evidence="7">
    <location>
        <begin position="376"/>
        <end position="392"/>
    </location>
</feature>
<feature type="transmembrane region" description="Helical" evidence="7">
    <location>
        <begin position="246"/>
        <end position="269"/>
    </location>
</feature>
<evidence type="ECO:0000259" key="8">
    <source>
        <dbReference type="PROSITE" id="PS50850"/>
    </source>
</evidence>
<evidence type="ECO:0000256" key="2">
    <source>
        <dbReference type="ARBA" id="ARBA00022475"/>
    </source>
</evidence>
<feature type="non-terminal residue" evidence="9">
    <location>
        <position position="1"/>
    </location>
</feature>
<gene>
    <name evidence="9" type="ORF">G5C51_41905</name>
</gene>
<sequence length="429" mass="44397">TLLHNPPFRRYWTGHTISVFGDEISAIAMPATAVLLLDARAADMGWLTASVLLPSLLLSIPAGAWVDRRRSRRRVMLLADLGRFLLLCSIPVAYALDALTLTQLYVASFALGTLAVLFDVCAGTLYVSLLKQDQYVDGSSLLHGSRSLARVAGPGTGGALVSALTAPVAVLADALSYLVSAACLARISPAEPPPAAPQKGHLTAGLKWLAKHPVMRPALLAFATLNFFNFIFQALFFLYANKELGLGPGILGAVMSAGAIGGLAGAAAAGRIMRRFGYGPVITTGFVGFAAPLMVVPAASGPQSAVIALLFVGYLGASFSVMVLDIAANAFQAALIPDALRARVLGAFRTVNYGVRPLGALAGGALGTALGLRPTLWIATAGALLGLLWLLPSPLPRFRELPAAPDQGPKTPAAAATPPAPGAQDPDPR</sequence>
<protein>
    <submittedName>
        <fullName evidence="9">MFS transporter</fullName>
    </submittedName>
</protein>
<dbReference type="PROSITE" id="PS50850">
    <property type="entry name" value="MFS"/>
    <property type="match status" value="1"/>
</dbReference>
<dbReference type="RefSeq" id="WP_165246167.1">
    <property type="nucleotide sequence ID" value="NZ_JAAKZV010000521.1"/>
</dbReference>
<evidence type="ECO:0000313" key="9">
    <source>
        <dbReference type="EMBL" id="NGN70424.1"/>
    </source>
</evidence>
<evidence type="ECO:0000256" key="5">
    <source>
        <dbReference type="ARBA" id="ARBA00023136"/>
    </source>
</evidence>
<feature type="transmembrane region" description="Helical" evidence="7">
    <location>
        <begin position="102"/>
        <end position="127"/>
    </location>
</feature>
<evidence type="ECO:0000313" key="10">
    <source>
        <dbReference type="Proteomes" id="UP000481583"/>
    </source>
</evidence>
<feature type="region of interest" description="Disordered" evidence="6">
    <location>
        <begin position="400"/>
        <end position="429"/>
    </location>
</feature>
<feature type="transmembrane region" description="Helical" evidence="7">
    <location>
        <begin position="44"/>
        <end position="65"/>
    </location>
</feature>
<dbReference type="InterPro" id="IPR036259">
    <property type="entry name" value="MFS_trans_sf"/>
</dbReference>
<comment type="caution">
    <text evidence="9">The sequence shown here is derived from an EMBL/GenBank/DDBJ whole genome shotgun (WGS) entry which is preliminary data.</text>
</comment>
<feature type="transmembrane region" description="Helical" evidence="7">
    <location>
        <begin position="218"/>
        <end position="240"/>
    </location>
</feature>
<evidence type="ECO:0000256" key="1">
    <source>
        <dbReference type="ARBA" id="ARBA00004651"/>
    </source>
</evidence>
<accession>A0A6G4UF36</accession>
<keyword evidence="5 7" id="KW-0472">Membrane</keyword>
<dbReference type="InterPro" id="IPR020846">
    <property type="entry name" value="MFS_dom"/>
</dbReference>
<evidence type="ECO:0000256" key="3">
    <source>
        <dbReference type="ARBA" id="ARBA00022692"/>
    </source>
</evidence>
<proteinExistence type="predicted"/>
<reference evidence="9 10" key="1">
    <citation type="submission" date="2020-02" db="EMBL/GenBank/DDBJ databases">
        <title>Whole-genome analyses of novel actinobacteria.</title>
        <authorList>
            <person name="Sahin N."/>
        </authorList>
    </citation>
    <scope>NUCLEOTIDE SEQUENCE [LARGE SCALE GENOMIC DNA]</scope>
    <source>
        <strain evidence="9 10">A7024</strain>
    </source>
</reference>
<evidence type="ECO:0000256" key="4">
    <source>
        <dbReference type="ARBA" id="ARBA00022989"/>
    </source>
</evidence>
<dbReference type="Gene3D" id="1.20.1250.20">
    <property type="entry name" value="MFS general substrate transporter like domains"/>
    <property type="match status" value="1"/>
</dbReference>
<organism evidence="9 10">
    <name type="scientific">Streptomyces coryli</name>
    <dbReference type="NCBI Taxonomy" id="1128680"/>
    <lineage>
        <taxon>Bacteria</taxon>
        <taxon>Bacillati</taxon>
        <taxon>Actinomycetota</taxon>
        <taxon>Actinomycetes</taxon>
        <taxon>Kitasatosporales</taxon>
        <taxon>Streptomycetaceae</taxon>
        <taxon>Streptomyces</taxon>
    </lineage>
</organism>